<dbReference type="Proteomes" id="UP001214131">
    <property type="component" value="Plasmid unnamed2"/>
</dbReference>
<proteinExistence type="predicted"/>
<dbReference type="AlphaFoldDB" id="A0ABD7X9Y5"/>
<dbReference type="RefSeq" id="WP_115155162.1">
    <property type="nucleotide sequence ID" value="NZ_CAKMAM010000006.1"/>
</dbReference>
<protein>
    <recommendedName>
        <fullName evidence="3">Transposase</fullName>
    </recommendedName>
</protein>
<evidence type="ECO:0000313" key="1">
    <source>
        <dbReference type="EMBL" id="WEA58203.1"/>
    </source>
</evidence>
<organism evidence="1 2">
    <name type="scientific">Pediococcus pentosaceus</name>
    <dbReference type="NCBI Taxonomy" id="1255"/>
    <lineage>
        <taxon>Bacteria</taxon>
        <taxon>Bacillati</taxon>
        <taxon>Bacillota</taxon>
        <taxon>Bacilli</taxon>
        <taxon>Lactobacillales</taxon>
        <taxon>Lactobacillaceae</taxon>
        <taxon>Pediococcus</taxon>
    </lineage>
</organism>
<evidence type="ECO:0008006" key="3">
    <source>
        <dbReference type="Google" id="ProtNLM"/>
    </source>
</evidence>
<accession>A0ABD7X9Y5</accession>
<name>A0ABD7X9Y5_PEDPE</name>
<sequence>MACSLAGQYIKPLLVQIANAIVRSNKHPEIKSRFNVLKKRRGYKKAIVAIARQLLTAIYFMLYNHEPYQPKQFQNRPDRQMTVREAIVFAKTRGLRLYCKTHN</sequence>
<reference evidence="1 2" key="1">
    <citation type="submission" date="2023-02" db="EMBL/GenBank/DDBJ databases">
        <title>Comparative genomics and fermentation flavor characterization of five lactic acid bacteria reveal flavor biosynthesis metabolic pathways in fermented muskmelon puree.</title>
        <authorList>
            <person name="Yuan L."/>
            <person name="Li M."/>
            <person name="Xu X."/>
            <person name="Lao F."/>
            <person name="Wu J."/>
        </authorList>
    </citation>
    <scope>NUCLEOTIDE SEQUENCE [LARGE SCALE GENOMIC DNA]</scope>
    <source>
        <strain evidence="1 2">Ca-4</strain>
        <plasmid evidence="1 2">unnamed2</plasmid>
    </source>
</reference>
<gene>
    <name evidence="1" type="ORF">PWB86_09475</name>
</gene>
<dbReference type="EMBL" id="CP118741">
    <property type="protein sequence ID" value="WEA58203.1"/>
    <property type="molecule type" value="Genomic_DNA"/>
</dbReference>
<geneLocation type="plasmid" evidence="1 2">
    <name>unnamed2</name>
</geneLocation>
<evidence type="ECO:0000313" key="2">
    <source>
        <dbReference type="Proteomes" id="UP001214131"/>
    </source>
</evidence>
<keyword evidence="1" id="KW-0614">Plasmid</keyword>